<evidence type="ECO:0000313" key="1">
    <source>
        <dbReference type="EMBL" id="EKO52182.1"/>
    </source>
</evidence>
<sequence length="40" mass="4383">MGHGQAEEVLRAAVGEAAAELVTAEGERTVFMRILHFRKT</sequence>
<dbReference type="EMBL" id="AKWH02000029">
    <property type="protein sequence ID" value="EKO52182.1"/>
    <property type="molecule type" value="Genomic_DNA"/>
</dbReference>
<comment type="caution">
    <text evidence="1">The sequence shown here is derived from an EMBL/GenBank/DDBJ whole genome shotgun (WGS) entry which is preliminary data.</text>
</comment>
<protein>
    <submittedName>
        <fullName evidence="1">Uncharacterized protein</fullName>
    </submittedName>
</protein>
<dbReference type="Proteomes" id="UP000006339">
    <property type="component" value="Unassembled WGS sequence"/>
</dbReference>
<gene>
    <name evidence="1" type="ORF">LEP1GSC131_4183</name>
</gene>
<organism evidence="1 2">
    <name type="scientific">Leptospira kirschneri str. 200802841</name>
    <dbReference type="NCBI Taxonomy" id="1193047"/>
    <lineage>
        <taxon>Bacteria</taxon>
        <taxon>Pseudomonadati</taxon>
        <taxon>Spirochaetota</taxon>
        <taxon>Spirochaetia</taxon>
        <taxon>Leptospirales</taxon>
        <taxon>Leptospiraceae</taxon>
        <taxon>Leptospira</taxon>
    </lineage>
</organism>
<accession>A0A828XY59</accession>
<dbReference type="AlphaFoldDB" id="A0A828XY59"/>
<evidence type="ECO:0000313" key="2">
    <source>
        <dbReference type="Proteomes" id="UP000006339"/>
    </source>
</evidence>
<keyword evidence="2" id="KW-1185">Reference proteome</keyword>
<proteinExistence type="predicted"/>
<name>A0A828XY59_9LEPT</name>
<reference evidence="1" key="1">
    <citation type="submission" date="2012-10" db="EMBL/GenBank/DDBJ databases">
        <authorList>
            <person name="Harkins D.M."/>
            <person name="Durkin A.S."/>
            <person name="Brinkac L.M."/>
            <person name="Selengut J.D."/>
            <person name="Sanka R."/>
            <person name="DePew J."/>
            <person name="Purushe J."/>
            <person name="Picardeau M."/>
            <person name="Werts C."/>
            <person name="Goarant C."/>
            <person name="Vinetz J.M."/>
            <person name="Sutton G.G."/>
            <person name="Nelson W.C."/>
            <person name="Fouts D.E."/>
        </authorList>
    </citation>
    <scope>NUCLEOTIDE SEQUENCE [LARGE SCALE GENOMIC DNA]</scope>
    <source>
        <strain evidence="1">200802841</strain>
    </source>
</reference>